<dbReference type="HOGENOM" id="CLU_087913_1_0_5"/>
<protein>
    <submittedName>
        <fullName evidence="2">Precorrin-3B C17-methyltransferase protein</fullName>
    </submittedName>
</protein>
<keyword evidence="2" id="KW-0808">Transferase</keyword>
<dbReference type="Pfam" id="PF01890">
    <property type="entry name" value="CbiG_C"/>
    <property type="match status" value="1"/>
</dbReference>
<accession>B9JGC3</accession>
<evidence type="ECO:0000313" key="2">
    <source>
        <dbReference type="EMBL" id="ACM26898.1"/>
    </source>
</evidence>
<dbReference type="EMBL" id="CP000628">
    <property type="protein sequence ID" value="ACM26898.1"/>
    <property type="molecule type" value="Genomic_DNA"/>
</dbReference>
<evidence type="ECO:0000259" key="1">
    <source>
        <dbReference type="Pfam" id="PF01890"/>
    </source>
</evidence>
<dbReference type="KEGG" id="ara:Arad_2789"/>
<dbReference type="SUPFAM" id="SSF159664">
    <property type="entry name" value="CobE/GbiG C-terminal domain-like"/>
    <property type="match status" value="1"/>
</dbReference>
<dbReference type="Proteomes" id="UP000001600">
    <property type="component" value="Chromosome 1"/>
</dbReference>
<dbReference type="AlphaFoldDB" id="B9JGC3"/>
<organism evidence="2 3">
    <name type="scientific">Rhizobium rhizogenes (strain K84 / ATCC BAA-868)</name>
    <name type="common">Agrobacterium radiobacter</name>
    <dbReference type="NCBI Taxonomy" id="311403"/>
    <lineage>
        <taxon>Bacteria</taxon>
        <taxon>Pseudomonadati</taxon>
        <taxon>Pseudomonadota</taxon>
        <taxon>Alphaproteobacteria</taxon>
        <taxon>Hyphomicrobiales</taxon>
        <taxon>Rhizobiaceae</taxon>
        <taxon>Rhizobium/Agrobacterium group</taxon>
        <taxon>Rhizobium</taxon>
    </lineage>
</organism>
<evidence type="ECO:0000313" key="3">
    <source>
        <dbReference type="Proteomes" id="UP000001600"/>
    </source>
</evidence>
<dbReference type="PANTHER" id="PTHR37477:SF1">
    <property type="entry name" value="COBALT-PRECORRIN-5A HYDROLASE"/>
    <property type="match status" value="1"/>
</dbReference>
<dbReference type="GO" id="GO:0032259">
    <property type="term" value="P:methylation"/>
    <property type="evidence" value="ECO:0007669"/>
    <property type="project" value="UniProtKB-KW"/>
</dbReference>
<sequence length="136" mass="14565">MTMTTYSNSTRRFLLGLGCERGTDWNDVRLLAERAMQEAGIGADQLLAVVSIDTRMNEPAMLEVATHFRLPLRCFNVAALERETPRLKNPSDLVFAHVGCHGVAEAAALAAAGPDAELVVPKIKSAFATAAIAKIG</sequence>
<feature type="domain" description="CobE/GbiG C-terminal" evidence="1">
    <location>
        <begin position="14"/>
        <end position="133"/>
    </location>
</feature>
<dbReference type="InterPro" id="IPR052553">
    <property type="entry name" value="CbiG_hydrolase"/>
</dbReference>
<proteinExistence type="predicted"/>
<dbReference type="InterPro" id="IPR036518">
    <property type="entry name" value="CobE/GbiG_C_sf"/>
</dbReference>
<reference evidence="2 3" key="1">
    <citation type="journal article" date="2009" name="J. Bacteriol.">
        <title>Genome sequences of three Agrobacterium biovars help elucidate the evolution of multichromosome genomes in bacteria.</title>
        <authorList>
            <person name="Slater S.C."/>
            <person name="Goldman B.S."/>
            <person name="Goodner B."/>
            <person name="Setubal J.C."/>
            <person name="Farrand S.K."/>
            <person name="Nester E.W."/>
            <person name="Burr T.J."/>
            <person name="Banta L."/>
            <person name="Dickerman A.W."/>
            <person name="Paulsen I."/>
            <person name="Otten L."/>
            <person name="Suen G."/>
            <person name="Welch R."/>
            <person name="Almeida N.F."/>
            <person name="Arnold F."/>
            <person name="Burton O.T."/>
            <person name="Du Z."/>
            <person name="Ewing A."/>
            <person name="Godsy E."/>
            <person name="Heisel S."/>
            <person name="Houmiel K.L."/>
            <person name="Jhaveri J."/>
            <person name="Lu J."/>
            <person name="Miller N.M."/>
            <person name="Norton S."/>
            <person name="Chen Q."/>
            <person name="Phoolcharoen W."/>
            <person name="Ohlin V."/>
            <person name="Ondrusek D."/>
            <person name="Pride N."/>
            <person name="Stricklin S.L."/>
            <person name="Sun J."/>
            <person name="Wheeler C."/>
            <person name="Wilson L."/>
            <person name="Zhu H."/>
            <person name="Wood D.W."/>
        </authorList>
    </citation>
    <scope>NUCLEOTIDE SEQUENCE [LARGE SCALE GENOMIC DNA]</scope>
    <source>
        <strain evidence="3">K84 / ATCC BAA-868</strain>
    </source>
</reference>
<dbReference type="GO" id="GO:0008168">
    <property type="term" value="F:methyltransferase activity"/>
    <property type="evidence" value="ECO:0007669"/>
    <property type="project" value="UniProtKB-KW"/>
</dbReference>
<keyword evidence="2" id="KW-0489">Methyltransferase</keyword>
<name>B9JGC3_RHIR8</name>
<dbReference type="PANTHER" id="PTHR37477">
    <property type="entry name" value="COBALT-PRECORRIN-5A HYDROLASE"/>
    <property type="match status" value="1"/>
</dbReference>
<gene>
    <name evidence="2" type="primary">cobE</name>
    <name evidence="2" type="ordered locus">Arad_2789</name>
</gene>
<dbReference type="STRING" id="311403.Arad_2789"/>
<dbReference type="InterPro" id="IPR002750">
    <property type="entry name" value="CobE/GbiG_C"/>
</dbReference>
<dbReference type="eggNOG" id="COG2073">
    <property type="taxonomic scope" value="Bacteria"/>
</dbReference>
<dbReference type="GO" id="GO:0009236">
    <property type="term" value="P:cobalamin biosynthetic process"/>
    <property type="evidence" value="ECO:0007669"/>
    <property type="project" value="InterPro"/>
</dbReference>
<dbReference type="Gene3D" id="3.30.420.180">
    <property type="entry name" value="CobE/GbiG C-terminal domain"/>
    <property type="match status" value="1"/>
</dbReference>